<sequence length="275" mass="31443">MKLIEKHRSFQGYQEVYRHPSKVTKCDMQFALYSPDNCTDVPVLYFLSGITCTEQNFIQKSGFQKFASKNQMAVIVPDTSPRGENIPDDENYKLGCGAGFYLNATQEPWSQNYNMYDYITKELPDIIANNYKFSNSKVGILGHSMGGGGALQCALKNDLYKTVSAFSPICSLHHSSFAKDVFANYFNNNEEELNLYDPIMLVKQSKKKFADIKIDVGLDDVFLKDLYIDDFVEACNSVDQKLSLNKHKGYDHGYYFIHSFIEQHIEYHASNLKKI</sequence>
<evidence type="ECO:0000256" key="2">
    <source>
        <dbReference type="ARBA" id="ARBA00012479"/>
    </source>
</evidence>
<reference evidence="5" key="1">
    <citation type="submission" date="2018-05" db="EMBL/GenBank/DDBJ databases">
        <authorList>
            <person name="Lanie J.A."/>
            <person name="Ng W.-L."/>
            <person name="Kazmierczak K.M."/>
            <person name="Andrzejewski T.M."/>
            <person name="Davidsen T.M."/>
            <person name="Wayne K.J."/>
            <person name="Tettelin H."/>
            <person name="Glass J.I."/>
            <person name="Rusch D."/>
            <person name="Podicherti R."/>
            <person name="Tsui H.-C.T."/>
            <person name="Winkler M.E."/>
        </authorList>
    </citation>
    <scope>NUCLEOTIDE SEQUENCE</scope>
</reference>
<dbReference type="Gene3D" id="3.40.50.1820">
    <property type="entry name" value="alpha/beta hydrolase"/>
    <property type="match status" value="1"/>
</dbReference>
<dbReference type="EMBL" id="UINC01042734">
    <property type="protein sequence ID" value="SVB45758.1"/>
    <property type="molecule type" value="Genomic_DNA"/>
</dbReference>
<dbReference type="GO" id="GO:0052689">
    <property type="term" value="F:carboxylic ester hydrolase activity"/>
    <property type="evidence" value="ECO:0007669"/>
    <property type="project" value="UniProtKB-KW"/>
</dbReference>
<dbReference type="GO" id="GO:0018738">
    <property type="term" value="F:S-formylglutathione hydrolase activity"/>
    <property type="evidence" value="ECO:0007669"/>
    <property type="project" value="UniProtKB-EC"/>
</dbReference>
<comment type="similarity">
    <text evidence="1">Belongs to the esterase D family.</text>
</comment>
<keyword evidence="4" id="KW-0378">Hydrolase</keyword>
<proteinExistence type="inferred from homology"/>
<dbReference type="InterPro" id="IPR000801">
    <property type="entry name" value="Esterase-like"/>
</dbReference>
<dbReference type="Pfam" id="PF00756">
    <property type="entry name" value="Esterase"/>
    <property type="match status" value="1"/>
</dbReference>
<dbReference type="GO" id="GO:0005829">
    <property type="term" value="C:cytosol"/>
    <property type="evidence" value="ECO:0007669"/>
    <property type="project" value="TreeGrafter"/>
</dbReference>
<evidence type="ECO:0000256" key="3">
    <source>
        <dbReference type="ARBA" id="ARBA00022487"/>
    </source>
</evidence>
<organism evidence="5">
    <name type="scientific">marine metagenome</name>
    <dbReference type="NCBI Taxonomy" id="408172"/>
    <lineage>
        <taxon>unclassified sequences</taxon>
        <taxon>metagenomes</taxon>
        <taxon>ecological metagenomes</taxon>
    </lineage>
</organism>
<keyword evidence="3" id="KW-0719">Serine esterase</keyword>
<evidence type="ECO:0000313" key="5">
    <source>
        <dbReference type="EMBL" id="SVB45758.1"/>
    </source>
</evidence>
<dbReference type="AlphaFoldDB" id="A0A382E502"/>
<protein>
    <recommendedName>
        <fullName evidence="2">S-formylglutathione hydrolase</fullName>
        <ecNumber evidence="2">3.1.2.12</ecNumber>
    </recommendedName>
</protein>
<dbReference type="EC" id="3.1.2.12" evidence="2"/>
<dbReference type="InterPro" id="IPR029058">
    <property type="entry name" value="AB_hydrolase_fold"/>
</dbReference>
<name>A0A382E502_9ZZZZ</name>
<gene>
    <name evidence="5" type="ORF">METZ01_LOCUS198612</name>
</gene>
<dbReference type="SUPFAM" id="SSF53474">
    <property type="entry name" value="alpha/beta-Hydrolases"/>
    <property type="match status" value="1"/>
</dbReference>
<dbReference type="InterPro" id="IPR014186">
    <property type="entry name" value="S-formylglutathione_hydrol"/>
</dbReference>
<dbReference type="NCBIfam" id="TIGR02821">
    <property type="entry name" value="fghA_ester_D"/>
    <property type="match status" value="1"/>
</dbReference>
<evidence type="ECO:0000256" key="1">
    <source>
        <dbReference type="ARBA" id="ARBA00005622"/>
    </source>
</evidence>
<dbReference type="GO" id="GO:0046294">
    <property type="term" value="P:formaldehyde catabolic process"/>
    <property type="evidence" value="ECO:0007669"/>
    <property type="project" value="InterPro"/>
</dbReference>
<dbReference type="PANTHER" id="PTHR10061">
    <property type="entry name" value="S-FORMYLGLUTATHIONE HYDROLASE"/>
    <property type="match status" value="1"/>
</dbReference>
<accession>A0A382E502</accession>
<dbReference type="PANTHER" id="PTHR10061:SF0">
    <property type="entry name" value="S-FORMYLGLUTATHIONE HYDROLASE"/>
    <property type="match status" value="1"/>
</dbReference>
<evidence type="ECO:0000256" key="4">
    <source>
        <dbReference type="ARBA" id="ARBA00022801"/>
    </source>
</evidence>